<dbReference type="CDD" id="cd19925">
    <property type="entry name" value="REC_citrate_TCS"/>
    <property type="match status" value="1"/>
</dbReference>
<dbReference type="InterPro" id="IPR051271">
    <property type="entry name" value="2C-system_Tx_regulators"/>
</dbReference>
<evidence type="ECO:0000256" key="2">
    <source>
        <dbReference type="ARBA" id="ARBA00022490"/>
    </source>
</evidence>
<evidence type="ECO:0000256" key="3">
    <source>
        <dbReference type="ARBA" id="ARBA00022553"/>
    </source>
</evidence>
<evidence type="ECO:0000313" key="13">
    <source>
        <dbReference type="Proteomes" id="UP000319671"/>
    </source>
</evidence>
<sequence>MAYQPPIEEISVLIIEDDVRIAEINRRLVEKVPGYKVIGIATDGQEAKEQLDILCPHLVLLDIYFPDMNGLEFLEVIHQQYQETDVIMITASREISSVKEALRNGVFDFIVKPLVFERLKNSLEKYQEFRNKLKKIQTENQSINQEEIDELINRQKEQLHSYLPKGIDKITLQKVTEVLNHSEEGLNAERLAKQIGISRPTARRYLEYLVAKDQIGADLSYGDVGRPERIYRKK</sequence>
<reference evidence="12 13" key="1">
    <citation type="submission" date="2019-06" db="EMBL/GenBank/DDBJ databases">
        <title>Sorghum-associated microbial communities from plants grown in Nebraska, USA.</title>
        <authorList>
            <person name="Schachtman D."/>
        </authorList>
    </citation>
    <scope>NUCLEOTIDE SEQUENCE [LARGE SCALE GENOMIC DNA]</scope>
    <source>
        <strain evidence="12 13">2482</strain>
    </source>
</reference>
<evidence type="ECO:0000256" key="1">
    <source>
        <dbReference type="ARBA" id="ARBA00004496"/>
    </source>
</evidence>
<protein>
    <submittedName>
        <fullName evidence="12">Two-component system CitB family response regulator</fullName>
    </submittedName>
</protein>
<dbReference type="Proteomes" id="UP000319671">
    <property type="component" value="Unassembled WGS sequence"/>
</dbReference>
<dbReference type="RefSeq" id="WP_144567754.1">
    <property type="nucleotide sequence ID" value="NZ_VIVN01000017.1"/>
</dbReference>
<dbReference type="InterPro" id="IPR011006">
    <property type="entry name" value="CheY-like_superfamily"/>
</dbReference>
<evidence type="ECO:0000256" key="5">
    <source>
        <dbReference type="ARBA" id="ARBA00023015"/>
    </source>
</evidence>
<keyword evidence="5" id="KW-0805">Transcription regulation</keyword>
<dbReference type="EMBL" id="VIVN01000017">
    <property type="protein sequence ID" value="TWD92467.1"/>
    <property type="molecule type" value="Genomic_DNA"/>
</dbReference>
<dbReference type="GO" id="GO:0000156">
    <property type="term" value="F:phosphorelay response regulator activity"/>
    <property type="evidence" value="ECO:0007669"/>
    <property type="project" value="TreeGrafter"/>
</dbReference>
<keyword evidence="10" id="KW-0175">Coiled coil</keyword>
<name>A0A561CNC6_9BACI</name>
<dbReference type="Gene3D" id="3.40.50.2300">
    <property type="match status" value="1"/>
</dbReference>
<evidence type="ECO:0000256" key="10">
    <source>
        <dbReference type="SAM" id="Coils"/>
    </source>
</evidence>
<dbReference type="GO" id="GO:0003700">
    <property type="term" value="F:DNA-binding transcription factor activity"/>
    <property type="evidence" value="ECO:0007669"/>
    <property type="project" value="InterPro"/>
</dbReference>
<keyword evidence="6" id="KW-0238">DNA-binding</keyword>
<keyword evidence="3 9" id="KW-0597">Phosphoprotein</keyword>
<comment type="caution">
    <text evidence="12">The sequence shown here is derived from an EMBL/GenBank/DDBJ whole genome shotgun (WGS) entry which is preliminary data.</text>
</comment>
<evidence type="ECO:0000313" key="12">
    <source>
        <dbReference type="EMBL" id="TWD92467.1"/>
    </source>
</evidence>
<dbReference type="SUPFAM" id="SSF52172">
    <property type="entry name" value="CheY-like"/>
    <property type="match status" value="1"/>
</dbReference>
<keyword evidence="13" id="KW-1185">Reference proteome</keyword>
<comment type="subcellular location">
    <subcellularLocation>
        <location evidence="1">Cytoplasm</location>
    </subcellularLocation>
</comment>
<dbReference type="InterPro" id="IPR024187">
    <property type="entry name" value="Sig_transdc_resp-reg_cit/mal"/>
</dbReference>
<organism evidence="12 13">
    <name type="scientific">Neobacillus bataviensis</name>
    <dbReference type="NCBI Taxonomy" id="220685"/>
    <lineage>
        <taxon>Bacteria</taxon>
        <taxon>Bacillati</taxon>
        <taxon>Bacillota</taxon>
        <taxon>Bacilli</taxon>
        <taxon>Bacillales</taxon>
        <taxon>Bacillaceae</taxon>
        <taxon>Neobacillus</taxon>
    </lineage>
</organism>
<evidence type="ECO:0000256" key="6">
    <source>
        <dbReference type="ARBA" id="ARBA00023125"/>
    </source>
</evidence>
<dbReference type="Pfam" id="PF20714">
    <property type="entry name" value="HTH_64"/>
    <property type="match status" value="1"/>
</dbReference>
<dbReference type="PANTHER" id="PTHR45526">
    <property type="entry name" value="TRANSCRIPTIONAL REGULATORY PROTEIN DPIA"/>
    <property type="match status" value="1"/>
</dbReference>
<feature type="domain" description="Response regulatory" evidence="11">
    <location>
        <begin position="11"/>
        <end position="127"/>
    </location>
</feature>
<dbReference type="GO" id="GO:0005737">
    <property type="term" value="C:cytoplasm"/>
    <property type="evidence" value="ECO:0007669"/>
    <property type="project" value="UniProtKB-SubCell"/>
</dbReference>
<dbReference type="InterPro" id="IPR048714">
    <property type="entry name" value="DpiA-like_HTH"/>
</dbReference>
<keyword evidence="7" id="KW-0010">Activator</keyword>
<evidence type="ECO:0000256" key="7">
    <source>
        <dbReference type="ARBA" id="ARBA00023159"/>
    </source>
</evidence>
<gene>
    <name evidence="12" type="ORF">FB550_11720</name>
</gene>
<keyword evidence="2" id="KW-0963">Cytoplasm</keyword>
<dbReference type="SMART" id="SM00448">
    <property type="entry name" value="REC"/>
    <property type="match status" value="1"/>
</dbReference>
<proteinExistence type="predicted"/>
<feature type="coiled-coil region" evidence="10">
    <location>
        <begin position="119"/>
        <end position="146"/>
    </location>
</feature>
<evidence type="ECO:0000256" key="9">
    <source>
        <dbReference type="PROSITE-ProRule" id="PRU00169"/>
    </source>
</evidence>
<dbReference type="PANTHER" id="PTHR45526:SF1">
    <property type="entry name" value="TRANSCRIPTIONAL REGULATORY PROTEIN DCUR-RELATED"/>
    <property type="match status" value="1"/>
</dbReference>
<feature type="modified residue" description="4-aspartylphosphate" evidence="9">
    <location>
        <position position="62"/>
    </location>
</feature>
<accession>A0A561CNC6</accession>
<keyword evidence="4" id="KW-0902">Two-component regulatory system</keyword>
<dbReference type="PIRSF" id="PIRSF006171">
    <property type="entry name" value="RR_citrat_malat"/>
    <property type="match status" value="1"/>
</dbReference>
<dbReference type="Pfam" id="PF00072">
    <property type="entry name" value="Response_reg"/>
    <property type="match status" value="1"/>
</dbReference>
<dbReference type="PROSITE" id="PS50110">
    <property type="entry name" value="RESPONSE_REGULATORY"/>
    <property type="match status" value="1"/>
</dbReference>
<evidence type="ECO:0000256" key="4">
    <source>
        <dbReference type="ARBA" id="ARBA00023012"/>
    </source>
</evidence>
<evidence type="ECO:0000256" key="8">
    <source>
        <dbReference type="ARBA" id="ARBA00023163"/>
    </source>
</evidence>
<dbReference type="GO" id="GO:0003677">
    <property type="term" value="F:DNA binding"/>
    <property type="evidence" value="ECO:0007669"/>
    <property type="project" value="UniProtKB-KW"/>
</dbReference>
<evidence type="ECO:0000259" key="11">
    <source>
        <dbReference type="PROSITE" id="PS50110"/>
    </source>
</evidence>
<dbReference type="InterPro" id="IPR001789">
    <property type="entry name" value="Sig_transdc_resp-reg_receiver"/>
</dbReference>
<dbReference type="AlphaFoldDB" id="A0A561CNC6"/>
<keyword evidence="8" id="KW-0804">Transcription</keyword>